<evidence type="ECO:0000256" key="11">
    <source>
        <dbReference type="HAMAP-Rule" id="MF_03211"/>
    </source>
</evidence>
<comment type="catalytic activity">
    <reaction evidence="9 11">
        <text>a cytidine in 18S rRNA + acetyl-CoA + ATP + H2O = an N(4)-acetylcytidine in 18S rRNA + ADP + phosphate + CoA + H(+)</text>
        <dbReference type="Rhea" id="RHEA:51424"/>
        <dbReference type="Rhea" id="RHEA-COMP:13575"/>
        <dbReference type="Rhea" id="RHEA-COMP:13576"/>
        <dbReference type="ChEBI" id="CHEBI:15377"/>
        <dbReference type="ChEBI" id="CHEBI:15378"/>
        <dbReference type="ChEBI" id="CHEBI:30616"/>
        <dbReference type="ChEBI" id="CHEBI:43474"/>
        <dbReference type="ChEBI" id="CHEBI:57287"/>
        <dbReference type="ChEBI" id="CHEBI:57288"/>
        <dbReference type="ChEBI" id="CHEBI:74900"/>
        <dbReference type="ChEBI" id="CHEBI:82748"/>
        <dbReference type="ChEBI" id="CHEBI:456216"/>
    </reaction>
</comment>
<evidence type="ECO:0000259" key="15">
    <source>
        <dbReference type="Pfam" id="PF13718"/>
    </source>
</evidence>
<keyword evidence="18" id="KW-1185">Reference proteome</keyword>
<keyword evidence="2 11" id="KW-0698">rRNA processing</keyword>
<dbReference type="GO" id="GO:0005524">
    <property type="term" value="F:ATP binding"/>
    <property type="evidence" value="ECO:0007669"/>
    <property type="project" value="UniProtKB-UniRule"/>
</dbReference>
<evidence type="ECO:0000259" key="16">
    <source>
        <dbReference type="Pfam" id="PF13725"/>
    </source>
</evidence>
<comment type="caution">
    <text evidence="17">The sequence shown here is derived from an EMBL/GenBank/DDBJ whole genome shotgun (WGS) entry which is preliminary data.</text>
</comment>
<comment type="subcellular location">
    <subcellularLocation>
        <location evidence="1 11">Nucleus</location>
        <location evidence="1 11">Nucleolus</location>
    </subcellularLocation>
</comment>
<accession>A0A4D9D424</accession>
<dbReference type="Gene3D" id="3.40.630.30">
    <property type="match status" value="1"/>
</dbReference>
<feature type="binding site" evidence="11">
    <location>
        <begin position="630"/>
        <end position="636"/>
    </location>
    <ligand>
        <name>acetyl-CoA</name>
        <dbReference type="ChEBI" id="CHEBI:57288"/>
    </ligand>
</feature>
<evidence type="ECO:0000256" key="9">
    <source>
        <dbReference type="ARBA" id="ARBA00052133"/>
    </source>
</evidence>
<evidence type="ECO:0000256" key="5">
    <source>
        <dbReference type="ARBA" id="ARBA00022741"/>
    </source>
</evidence>
<feature type="binding site" evidence="11">
    <location>
        <begin position="286"/>
        <end position="295"/>
    </location>
    <ligand>
        <name>ATP</name>
        <dbReference type="ChEBI" id="CHEBI:30616"/>
    </ligand>
</feature>
<evidence type="ECO:0000256" key="10">
    <source>
        <dbReference type="ARBA" id="ARBA00068357"/>
    </source>
</evidence>
<dbReference type="AlphaFoldDB" id="A0A4D9D424"/>
<keyword evidence="3 11" id="KW-0808">Transferase</keyword>
<evidence type="ECO:0000259" key="14">
    <source>
        <dbReference type="Pfam" id="PF08351"/>
    </source>
</evidence>
<dbReference type="FunFam" id="3.40.50.11040:FF:000002">
    <property type="entry name" value="RNA cytidine acetyltransferase"/>
    <property type="match status" value="1"/>
</dbReference>
<dbReference type="GO" id="GO:0005730">
    <property type="term" value="C:nucleolus"/>
    <property type="evidence" value="ECO:0007669"/>
    <property type="project" value="UniProtKB-SubCell"/>
</dbReference>
<feature type="compositionally biased region" description="Basic and acidic residues" evidence="12">
    <location>
        <begin position="678"/>
        <end position="695"/>
    </location>
</feature>
<feature type="domain" description="N-acetyltransferase" evidence="15">
    <location>
        <begin position="520"/>
        <end position="760"/>
    </location>
</feature>
<dbReference type="EC" id="2.3.1.-" evidence="11"/>
<keyword evidence="4 11" id="KW-0819">tRNA processing</keyword>
<dbReference type="Proteomes" id="UP000355283">
    <property type="component" value="Unassembled WGS sequence"/>
</dbReference>
<dbReference type="EMBL" id="SDOX01000016">
    <property type="protein sequence ID" value="TFJ85127.1"/>
    <property type="molecule type" value="Genomic_DNA"/>
</dbReference>
<dbReference type="InterPro" id="IPR033688">
    <property type="entry name" value="NAT10"/>
</dbReference>
<evidence type="ECO:0000313" key="17">
    <source>
        <dbReference type="EMBL" id="TFJ85127.1"/>
    </source>
</evidence>
<comment type="similarity">
    <text evidence="11">Belongs to the RNA cytidine acetyltransferase family. NAT10 subfamily.</text>
</comment>
<dbReference type="InterPro" id="IPR027417">
    <property type="entry name" value="P-loop_NTPase"/>
</dbReference>
<evidence type="ECO:0000256" key="8">
    <source>
        <dbReference type="ARBA" id="ARBA00023315"/>
    </source>
</evidence>
<dbReference type="Pfam" id="PF05127">
    <property type="entry name" value="NAT10_TcmA_helicase"/>
    <property type="match status" value="1"/>
</dbReference>
<evidence type="ECO:0000256" key="7">
    <source>
        <dbReference type="ARBA" id="ARBA00023242"/>
    </source>
</evidence>
<keyword evidence="8 11" id="KW-0012">Acyltransferase</keyword>
<gene>
    <name evidence="17" type="ORF">NSK_003550</name>
</gene>
<dbReference type="OrthoDB" id="10067491at2759"/>
<dbReference type="InterPro" id="IPR007807">
    <property type="entry name" value="TcmA/NAT10_helicase"/>
</dbReference>
<dbReference type="InterPro" id="IPR000182">
    <property type="entry name" value="GNAT_dom"/>
</dbReference>
<feature type="compositionally biased region" description="Basic residues" evidence="12">
    <location>
        <begin position="1042"/>
        <end position="1057"/>
    </location>
</feature>
<organism evidence="17 18">
    <name type="scientific">Nannochloropsis salina CCMP1776</name>
    <dbReference type="NCBI Taxonomy" id="1027361"/>
    <lineage>
        <taxon>Eukaryota</taxon>
        <taxon>Sar</taxon>
        <taxon>Stramenopiles</taxon>
        <taxon>Ochrophyta</taxon>
        <taxon>Eustigmatophyceae</taxon>
        <taxon>Eustigmatales</taxon>
        <taxon>Monodopsidaceae</taxon>
        <taxon>Microchloropsis</taxon>
        <taxon>Microchloropsis salina</taxon>
    </lineage>
</organism>
<dbReference type="GO" id="GO:1904812">
    <property type="term" value="P:rRNA acetylation involved in maturation of SSU-rRNA"/>
    <property type="evidence" value="ECO:0007669"/>
    <property type="project" value="InterPro"/>
</dbReference>
<feature type="domain" description="TmcA/NAT10 N-terminal" evidence="14">
    <location>
        <begin position="6"/>
        <end position="201"/>
    </location>
</feature>
<feature type="domain" description="Possible tRNA binding" evidence="16">
    <location>
        <begin position="774"/>
        <end position="967"/>
    </location>
</feature>
<dbReference type="PANTHER" id="PTHR10925:SF5">
    <property type="entry name" value="RNA CYTIDINE ACETYLTRANSFERASE"/>
    <property type="match status" value="1"/>
</dbReference>
<comment type="function">
    <text evidence="11">RNA cytidine acetyltransferase with specificity toward both 18S rRNA and tRNAs. Catalyzes the formation of N(4)-acetylcytidine (ac4C) in 18S rRNA. Required for early nucleolar cleavages of precursor rRNA at sites A0, A1 and A2 during 18S rRNA synthesis. Catalyzes the formation of ac4C in serine and leucine tRNAs. Requires a tRNA-binding adapter protein for full tRNA acetyltransferase activity but not for 18S rRNA acetylation.</text>
</comment>
<dbReference type="Pfam" id="PF13725">
    <property type="entry name" value="tRNA_bind_2"/>
    <property type="match status" value="1"/>
</dbReference>
<dbReference type="PANTHER" id="PTHR10925">
    <property type="entry name" value="N-ACETYLTRANSFERASE 10"/>
    <property type="match status" value="1"/>
</dbReference>
<feature type="binding site" evidence="11">
    <location>
        <position position="461"/>
    </location>
    <ligand>
        <name>ATP</name>
        <dbReference type="ChEBI" id="CHEBI:30616"/>
    </ligand>
</feature>
<name>A0A4D9D424_9STRA</name>
<keyword evidence="7 11" id="KW-0539">Nucleus</keyword>
<evidence type="ECO:0000256" key="2">
    <source>
        <dbReference type="ARBA" id="ARBA00022552"/>
    </source>
</evidence>
<dbReference type="Pfam" id="PF13718">
    <property type="entry name" value="GNAT_acetyltr_2"/>
    <property type="match status" value="1"/>
</dbReference>
<feature type="region of interest" description="Disordered" evidence="12">
    <location>
        <begin position="927"/>
        <end position="1057"/>
    </location>
</feature>
<keyword evidence="6 11" id="KW-0067">ATP-binding</keyword>
<dbReference type="Gene3D" id="3.40.50.300">
    <property type="entry name" value="P-loop containing nucleotide triphosphate hydrolases"/>
    <property type="match status" value="1"/>
</dbReference>
<sequence>MVRKKVDDRVRTLIENGVQSRHRSLLVLVGDHGKDQVVNLHYILSRTQVKARPSVLWCYKKELGFSTHRKKRMRQIKRNVQRGLHDPDKDDPFDLFISSTNIRWCYYKETHRILGQSFGMCVLQDFEALTPNLLARTVETVEGGGLVVLLLQSVTSLRQLYTMAMDVHARFRTEAHGDVLARFNERFILSLADCRTCLVLDDELNVLPISTKSRALVAGPGVDQGALGAAEAALSDLKESVAEMQPLGALVSLARTVDQAKAVISFLEAVQDKALRTTVSLTASRGRGKSAAVGLCLAGAVAFGYSNTFVTAPSPENLETVFDFVKRGLVALKYQEHLDFEVVQAGHHRQGQQGGPDARATVRISVFRQHRQVIQYIAPHEHEKLSQAELVAVDEAAAIPLPLVKRLLGPYLVFLSSTVTGYEGTGRSLSLKLVAQLREQQGRAMAGTRKLKEVTLETPIRYAAGDPVERWLYAVLCLDAQISKHRIVSSLPPASACQLYQVDRDALFSYHKVSEAFLQRVMALYTAAHYKNQPNDLQLLSDAPAHRLFVLLGPPGSSSSPDALPDVLCVIQVALEGRISQASVQASLARGHRASGDLIPWTMSQQFQDADFAKLSGARVVRIATHPDAQRLGYGTRALTLLLEHYAGKMSPAPAVAVEVSDGAPREGSEGEDEAEEGEVKSKKSQLRDERLRPRQELPPLLMPLDKLKGRERLHWVGSSFGLTESLLNFWARAGMRLVYLRQTANDLTGEHTAIMLRALSTEGLEGKAVAGDWLAAFAEDALRRLVSLLSFEFREQLGTALDLAILNNVREGLAPPGPPITAKQLGYLLIPRDLERLHLYARNLADYHLITDLLPTLARVYFLRMLPASLHLSRLMEAILVGLGLRHRTVDQLARELGIEGDQILALFNKIVRKIGASMKEIGGQQEGAGVSAVSGKGMTHGPSKAPKKDQASVESTKSKGTAALNGSHAEKKRKRLEEERGEPPALLPIDPAQERSRDREKKKKKKDTIAVHAQTKSPSVEHNVISAVEFKKGTSPVVSPKKKDRKQKKHKKDSD</sequence>
<dbReference type="GO" id="GO:1990883">
    <property type="term" value="F:18S rRNA cytidine N-acetyltransferase activity"/>
    <property type="evidence" value="ECO:0007669"/>
    <property type="project" value="TreeGrafter"/>
</dbReference>
<dbReference type="GO" id="GO:0030686">
    <property type="term" value="C:90S preribosome"/>
    <property type="evidence" value="ECO:0007669"/>
    <property type="project" value="TreeGrafter"/>
</dbReference>
<keyword evidence="5 11" id="KW-0547">Nucleotide-binding</keyword>
<evidence type="ECO:0000256" key="12">
    <source>
        <dbReference type="SAM" id="MobiDB-lite"/>
    </source>
</evidence>
<proteinExistence type="inferred from homology"/>
<feature type="binding site" evidence="11">
    <location>
        <position position="733"/>
    </location>
    <ligand>
        <name>acetyl-CoA</name>
        <dbReference type="ChEBI" id="CHEBI:57288"/>
    </ligand>
</feature>
<dbReference type="Gene3D" id="3.40.50.11040">
    <property type="match status" value="1"/>
</dbReference>
<evidence type="ECO:0000259" key="13">
    <source>
        <dbReference type="Pfam" id="PF05127"/>
    </source>
</evidence>
<dbReference type="InterPro" id="IPR032672">
    <property type="entry name" value="TmcA/NAT10/Kre33"/>
</dbReference>
<dbReference type="Pfam" id="PF08351">
    <property type="entry name" value="TmcA_N"/>
    <property type="match status" value="1"/>
</dbReference>
<dbReference type="GO" id="GO:0051392">
    <property type="term" value="F:tRNA cytidine N4-acetyltransferase activity"/>
    <property type="evidence" value="ECO:0007669"/>
    <property type="project" value="RHEA"/>
</dbReference>
<dbReference type="InterPro" id="IPR027992">
    <property type="entry name" value="tRNA_bind_dom"/>
</dbReference>
<evidence type="ECO:0000256" key="3">
    <source>
        <dbReference type="ARBA" id="ARBA00022679"/>
    </source>
</evidence>
<dbReference type="GO" id="GO:0000049">
    <property type="term" value="F:tRNA binding"/>
    <property type="evidence" value="ECO:0007669"/>
    <property type="project" value="TreeGrafter"/>
</dbReference>
<evidence type="ECO:0000256" key="6">
    <source>
        <dbReference type="ARBA" id="ARBA00022840"/>
    </source>
</evidence>
<feature type="domain" description="TcmA/NAT10 helicase" evidence="13">
    <location>
        <begin position="281"/>
        <end position="479"/>
    </location>
</feature>
<protein>
    <recommendedName>
        <fullName evidence="10 11">RNA cytidine acetyltransferase</fullName>
        <ecNumber evidence="11">2.3.1.-</ecNumber>
    </recommendedName>
    <alternativeName>
        <fullName evidence="11">18S rRNA cytosine acetyltransferase</fullName>
    </alternativeName>
</protein>
<feature type="region of interest" description="Disordered" evidence="12">
    <location>
        <begin position="659"/>
        <end position="695"/>
    </location>
</feature>
<comment type="catalytic activity">
    <reaction evidence="11">
        <text>a cytidine in tRNA + acetyl-CoA + ATP + H2O = an N(4)-acetylcytidine in tRNA + ADP + phosphate + CoA + H(+)</text>
        <dbReference type="Rhea" id="RHEA:53876"/>
        <dbReference type="Rhea" id="RHEA-COMP:13670"/>
        <dbReference type="Rhea" id="RHEA-COMP:13671"/>
        <dbReference type="ChEBI" id="CHEBI:15377"/>
        <dbReference type="ChEBI" id="CHEBI:15378"/>
        <dbReference type="ChEBI" id="CHEBI:30616"/>
        <dbReference type="ChEBI" id="CHEBI:43474"/>
        <dbReference type="ChEBI" id="CHEBI:57287"/>
        <dbReference type="ChEBI" id="CHEBI:57288"/>
        <dbReference type="ChEBI" id="CHEBI:74900"/>
        <dbReference type="ChEBI" id="CHEBI:82748"/>
        <dbReference type="ChEBI" id="CHEBI:456216"/>
    </reaction>
</comment>
<evidence type="ECO:0000256" key="4">
    <source>
        <dbReference type="ARBA" id="ARBA00022694"/>
    </source>
</evidence>
<reference evidence="17 18" key="1">
    <citation type="submission" date="2019-01" db="EMBL/GenBank/DDBJ databases">
        <title>Nuclear Genome Assembly of the Microalgal Biofuel strain Nannochloropsis salina CCMP1776.</title>
        <authorList>
            <person name="Hovde B."/>
        </authorList>
    </citation>
    <scope>NUCLEOTIDE SEQUENCE [LARGE SCALE GENOMIC DNA]</scope>
    <source>
        <strain evidence="17 18">CCMP1776</strain>
    </source>
</reference>
<feature type="binding site" evidence="11">
    <location>
        <begin position="623"/>
        <end position="625"/>
    </location>
    <ligand>
        <name>acetyl-CoA</name>
        <dbReference type="ChEBI" id="CHEBI:57288"/>
    </ligand>
</feature>
<evidence type="ECO:0000313" key="18">
    <source>
        <dbReference type="Proteomes" id="UP000355283"/>
    </source>
</evidence>
<dbReference type="FunFam" id="3.40.50.300:FF:002218">
    <property type="entry name" value="tRNA(Met) cytidine acetyltransferase TmcA"/>
    <property type="match status" value="1"/>
</dbReference>
<evidence type="ECO:0000256" key="1">
    <source>
        <dbReference type="ARBA" id="ARBA00004604"/>
    </source>
</evidence>
<dbReference type="InterPro" id="IPR013562">
    <property type="entry name" value="TmcA/NAT10_N"/>
</dbReference>
<dbReference type="HAMAP" id="MF_03211">
    <property type="entry name" value="RNA_acetyltr_Nat10"/>
    <property type="match status" value="1"/>
</dbReference>
<dbReference type="GO" id="GO:0051391">
    <property type="term" value="P:tRNA acetylation"/>
    <property type="evidence" value="ECO:0007669"/>
    <property type="project" value="UniProtKB-UniRule"/>
</dbReference>